<evidence type="ECO:0000313" key="3">
    <source>
        <dbReference type="Proteomes" id="UP001178461"/>
    </source>
</evidence>
<keyword evidence="3" id="KW-1185">Reference proteome</keyword>
<feature type="chain" id="PRO_5041276185" description="UPAR/Ly6 domain-containing protein" evidence="1">
    <location>
        <begin position="34"/>
        <end position="124"/>
    </location>
</feature>
<evidence type="ECO:0000313" key="2">
    <source>
        <dbReference type="EMBL" id="CAI5767855.1"/>
    </source>
</evidence>
<proteinExistence type="predicted"/>
<gene>
    <name evidence="2" type="ORF">PODLI_1B022819</name>
</gene>
<keyword evidence="1" id="KW-0732">Signal</keyword>
<reference evidence="2" key="1">
    <citation type="submission" date="2022-12" db="EMBL/GenBank/DDBJ databases">
        <authorList>
            <person name="Alioto T."/>
            <person name="Alioto T."/>
            <person name="Gomez Garrido J."/>
        </authorList>
    </citation>
    <scope>NUCLEOTIDE SEQUENCE</scope>
</reference>
<organism evidence="2 3">
    <name type="scientific">Podarcis lilfordi</name>
    <name type="common">Lilford's wall lizard</name>
    <dbReference type="NCBI Taxonomy" id="74358"/>
    <lineage>
        <taxon>Eukaryota</taxon>
        <taxon>Metazoa</taxon>
        <taxon>Chordata</taxon>
        <taxon>Craniata</taxon>
        <taxon>Vertebrata</taxon>
        <taxon>Euteleostomi</taxon>
        <taxon>Lepidosauria</taxon>
        <taxon>Squamata</taxon>
        <taxon>Bifurcata</taxon>
        <taxon>Unidentata</taxon>
        <taxon>Episquamata</taxon>
        <taxon>Laterata</taxon>
        <taxon>Lacertibaenia</taxon>
        <taxon>Lacertidae</taxon>
        <taxon>Podarcis</taxon>
    </lineage>
</organism>
<evidence type="ECO:0008006" key="4">
    <source>
        <dbReference type="Google" id="ProtNLM"/>
    </source>
</evidence>
<dbReference type="Proteomes" id="UP001178461">
    <property type="component" value="Chromosome 2"/>
</dbReference>
<name>A0AA35JXI1_9SAUR</name>
<evidence type="ECO:0000256" key="1">
    <source>
        <dbReference type="SAM" id="SignalP"/>
    </source>
</evidence>
<dbReference type="AlphaFoldDB" id="A0AA35JXI1"/>
<sequence length="124" mass="13884">MGYGFILEIQEPRVAPAWLLAVCIMLCLMPGEAIKCNYCNITNPDISRKCWPPYICTIPDGYCLTILIYEARPGGALTYVDKRCISKNTKVCGIEQISGDKKLRRAFVCCDENDKCLMPGRKPA</sequence>
<feature type="signal peptide" evidence="1">
    <location>
        <begin position="1"/>
        <end position="33"/>
    </location>
</feature>
<protein>
    <recommendedName>
        <fullName evidence="4">UPAR/Ly6 domain-containing protein</fullName>
    </recommendedName>
</protein>
<dbReference type="EMBL" id="OX395127">
    <property type="protein sequence ID" value="CAI5767855.1"/>
    <property type="molecule type" value="Genomic_DNA"/>
</dbReference>
<accession>A0AA35JXI1</accession>
<dbReference type="CDD" id="cd00117">
    <property type="entry name" value="TFP"/>
    <property type="match status" value="1"/>
</dbReference>